<dbReference type="Proteomes" id="UP000215509">
    <property type="component" value="Unassembled WGS sequence"/>
</dbReference>
<keyword evidence="1" id="KW-0472">Membrane</keyword>
<protein>
    <submittedName>
        <fullName evidence="2">Sporulation protein YjcZ</fullName>
    </submittedName>
</protein>
<dbReference type="AlphaFoldDB" id="A0A229ULK6"/>
<keyword evidence="1" id="KW-0812">Transmembrane</keyword>
<reference evidence="2 3" key="1">
    <citation type="submission" date="2017-07" db="EMBL/GenBank/DDBJ databases">
        <title>Genome sequencing and assembly of Paenibacillus rigui.</title>
        <authorList>
            <person name="Mayilraj S."/>
        </authorList>
    </citation>
    <scope>NUCLEOTIDE SEQUENCE [LARGE SCALE GENOMIC DNA]</scope>
    <source>
        <strain evidence="2 3">JCM 16352</strain>
    </source>
</reference>
<proteinExistence type="predicted"/>
<name>A0A229ULK6_9BACL</name>
<accession>A0A229ULK6</accession>
<comment type="caution">
    <text evidence="2">The sequence shown here is derived from an EMBL/GenBank/DDBJ whole genome shotgun (WGS) entry which is preliminary data.</text>
</comment>
<evidence type="ECO:0000313" key="3">
    <source>
        <dbReference type="Proteomes" id="UP000215509"/>
    </source>
</evidence>
<organism evidence="2 3">
    <name type="scientific">Paenibacillus rigui</name>
    <dbReference type="NCBI Taxonomy" id="554312"/>
    <lineage>
        <taxon>Bacteria</taxon>
        <taxon>Bacillati</taxon>
        <taxon>Bacillota</taxon>
        <taxon>Bacilli</taxon>
        <taxon>Bacillales</taxon>
        <taxon>Paenibacillaceae</taxon>
        <taxon>Paenibacillus</taxon>
    </lineage>
</organism>
<dbReference type="RefSeq" id="WP_094016928.1">
    <property type="nucleotide sequence ID" value="NZ_NMQW01000033.1"/>
</dbReference>
<evidence type="ECO:0000313" key="2">
    <source>
        <dbReference type="EMBL" id="OXM84357.1"/>
    </source>
</evidence>
<sequence length="39" mass="3912">MSGIVGGAGCCPGYGGAFTSVGVILVLFILLVIISRAWI</sequence>
<gene>
    <name evidence="2" type="ORF">CF651_21495</name>
</gene>
<feature type="transmembrane region" description="Helical" evidence="1">
    <location>
        <begin position="12"/>
        <end position="34"/>
    </location>
</feature>
<keyword evidence="1" id="KW-1133">Transmembrane helix</keyword>
<dbReference type="EMBL" id="NMQW01000033">
    <property type="protein sequence ID" value="OXM84357.1"/>
    <property type="molecule type" value="Genomic_DNA"/>
</dbReference>
<evidence type="ECO:0000256" key="1">
    <source>
        <dbReference type="SAM" id="Phobius"/>
    </source>
</evidence>
<keyword evidence="3" id="KW-1185">Reference proteome</keyword>